<dbReference type="RefSeq" id="WP_179583055.1">
    <property type="nucleotide sequence ID" value="NZ_JACBYR010000001.1"/>
</dbReference>
<organism evidence="3 4">
    <name type="scientific">Pigmentiphaga litoralis</name>
    <dbReference type="NCBI Taxonomy" id="516702"/>
    <lineage>
        <taxon>Bacteria</taxon>
        <taxon>Pseudomonadati</taxon>
        <taxon>Pseudomonadota</taxon>
        <taxon>Betaproteobacteria</taxon>
        <taxon>Burkholderiales</taxon>
        <taxon>Alcaligenaceae</taxon>
        <taxon>Pigmentiphaga</taxon>
    </lineage>
</organism>
<name>A0A7Y9LK68_9BURK</name>
<dbReference type="InterPro" id="IPR032710">
    <property type="entry name" value="NTF2-like_dom_sf"/>
</dbReference>
<comment type="similarity">
    <text evidence="1">Belongs to the bacterial ring-hydroxylating dioxygenase beta subunit family.</text>
</comment>
<dbReference type="GO" id="GO:0019380">
    <property type="term" value="P:3-phenylpropionate catabolic process"/>
    <property type="evidence" value="ECO:0007669"/>
    <property type="project" value="TreeGrafter"/>
</dbReference>
<dbReference type="InterPro" id="IPR000391">
    <property type="entry name" value="Rng_hydr_dOase-bsu"/>
</dbReference>
<keyword evidence="4" id="KW-1185">Reference proteome</keyword>
<evidence type="ECO:0000313" key="3">
    <source>
        <dbReference type="EMBL" id="NYE81212.1"/>
    </source>
</evidence>
<dbReference type="PANTHER" id="PTHR41534:SF1">
    <property type="entry name" value="BLR3401 PROTEIN"/>
    <property type="match status" value="1"/>
</dbReference>
<dbReference type="PANTHER" id="PTHR41534">
    <property type="entry name" value="BLR3401 PROTEIN"/>
    <property type="match status" value="1"/>
</dbReference>
<sequence>MKFPLASFDALTAADLPRDDVTAIEQYLYREARLLDEDRWDDWLALFSDDGMYWAPLAAGQADPLGHVSLFWENALLREVRVKRITNPRNWSQQPRSRCARVVGNVMVDGRDPDTGDLVVSSRFHFAEWRKGGEHRSLAGSCRHHLIQDGASYRIRLKRVDLINSEAVHDLLQVFI</sequence>
<dbReference type="EC" id="1.14.12.10" evidence="3"/>
<dbReference type="GO" id="GO:0018623">
    <property type="term" value="F:benzoate 1,2-dioxygenase activity"/>
    <property type="evidence" value="ECO:0007669"/>
    <property type="project" value="UniProtKB-EC"/>
</dbReference>
<evidence type="ECO:0000313" key="4">
    <source>
        <dbReference type="Proteomes" id="UP000542125"/>
    </source>
</evidence>
<dbReference type="EC" id="1.14.12.-" evidence="3"/>
<proteinExistence type="inferred from homology"/>
<evidence type="ECO:0000256" key="1">
    <source>
        <dbReference type="ARBA" id="ARBA00009570"/>
    </source>
</evidence>
<dbReference type="Pfam" id="PF00866">
    <property type="entry name" value="Ring_hydroxyl_B"/>
    <property type="match status" value="1"/>
</dbReference>
<protein>
    <submittedName>
        <fullName evidence="3">Benzoate/toluate 1,2-dioxygenase beta subunit</fullName>
        <ecNumber evidence="3">1.14.12.-</ecNumber>
        <ecNumber evidence="3">1.14.12.10</ecNumber>
    </submittedName>
</protein>
<dbReference type="CDD" id="cd00667">
    <property type="entry name" value="ring_hydroxylating_dioxygenases_beta"/>
    <property type="match status" value="1"/>
</dbReference>
<keyword evidence="3" id="KW-0223">Dioxygenase</keyword>
<dbReference type="EMBL" id="JACBYR010000001">
    <property type="protein sequence ID" value="NYE81212.1"/>
    <property type="molecule type" value="Genomic_DNA"/>
</dbReference>
<comment type="caution">
    <text evidence="3">The sequence shown here is derived from an EMBL/GenBank/DDBJ whole genome shotgun (WGS) entry which is preliminary data.</text>
</comment>
<reference evidence="3 4" key="1">
    <citation type="submission" date="2020-07" db="EMBL/GenBank/DDBJ databases">
        <title>Genomic Encyclopedia of Type Strains, Phase IV (KMG-V): Genome sequencing to study the core and pangenomes of soil and plant-associated prokaryotes.</title>
        <authorList>
            <person name="Whitman W."/>
        </authorList>
    </citation>
    <scope>NUCLEOTIDE SEQUENCE [LARGE SCALE GENOMIC DNA]</scope>
    <source>
        <strain evidence="3 4">SAS40</strain>
    </source>
</reference>
<evidence type="ECO:0000256" key="2">
    <source>
        <dbReference type="ARBA" id="ARBA00023002"/>
    </source>
</evidence>
<dbReference type="AlphaFoldDB" id="A0A7Y9LK68"/>
<dbReference type="Proteomes" id="UP000542125">
    <property type="component" value="Unassembled WGS sequence"/>
</dbReference>
<gene>
    <name evidence="3" type="ORF">FHW18_000483</name>
</gene>
<dbReference type="Gene3D" id="3.10.450.50">
    <property type="match status" value="1"/>
</dbReference>
<keyword evidence="2 3" id="KW-0560">Oxidoreductase</keyword>
<dbReference type="SUPFAM" id="SSF54427">
    <property type="entry name" value="NTF2-like"/>
    <property type="match status" value="1"/>
</dbReference>
<accession>A0A7Y9LK68</accession>